<organism evidence="1 2">
    <name type="scientific">Panagrolaimus sp. ES5</name>
    <dbReference type="NCBI Taxonomy" id="591445"/>
    <lineage>
        <taxon>Eukaryota</taxon>
        <taxon>Metazoa</taxon>
        <taxon>Ecdysozoa</taxon>
        <taxon>Nematoda</taxon>
        <taxon>Chromadorea</taxon>
        <taxon>Rhabditida</taxon>
        <taxon>Tylenchina</taxon>
        <taxon>Panagrolaimomorpha</taxon>
        <taxon>Panagrolaimoidea</taxon>
        <taxon>Panagrolaimidae</taxon>
        <taxon>Panagrolaimus</taxon>
    </lineage>
</organism>
<reference evidence="2" key="1">
    <citation type="submission" date="2022-11" db="UniProtKB">
        <authorList>
            <consortium name="WormBaseParasite"/>
        </authorList>
    </citation>
    <scope>IDENTIFICATION</scope>
</reference>
<name>A0AC34GV72_9BILA</name>
<dbReference type="WBParaSite" id="ES5_v2.g8783.t1">
    <property type="protein sequence ID" value="ES5_v2.g8783.t1"/>
    <property type="gene ID" value="ES5_v2.g8783"/>
</dbReference>
<evidence type="ECO:0000313" key="1">
    <source>
        <dbReference type="Proteomes" id="UP000887579"/>
    </source>
</evidence>
<dbReference type="Proteomes" id="UP000887579">
    <property type="component" value="Unplaced"/>
</dbReference>
<evidence type="ECO:0000313" key="2">
    <source>
        <dbReference type="WBParaSite" id="ES5_v2.g8783.t1"/>
    </source>
</evidence>
<proteinExistence type="predicted"/>
<sequence>MSKALFLFLIFTFFQLCSSLSETCPKYLSIYSIFPKCDVKKDFQKIYNGKLCSNLVEIIDAKSYFWKEKGYLEVINEHTIKQWTLTNTSQKSAVIEIRDYKICYIGFCVVINSKVDFTFETPFGFYYTSWNYYSPNKSPSSYLFLTAENSLILLTSQYVVVVKIYGQKVVQADFFSKSENAFIESVELKSFKKNILSLTNSIFDKKKLVATFEDGTKEYFSIKYPTEAYEPVSVSGKNYSTYSSYDGRHFIVLPIGLIFYALKKLCCSKQSNLIQPEDNDKLPNV</sequence>
<protein>
    <submittedName>
        <fullName evidence="2">Transmembrane protein</fullName>
    </submittedName>
</protein>
<accession>A0AC34GV72</accession>